<reference evidence="1 2" key="1">
    <citation type="submission" date="2020-01" db="EMBL/GenBank/DDBJ databases">
        <title>Herbidospora sp. NEAU-GS84 nov., a novel actinomycete isolated from soil.</title>
        <authorList>
            <person name="Han L."/>
        </authorList>
    </citation>
    <scope>NUCLEOTIDE SEQUENCE [LARGE SCALE GENOMIC DNA]</scope>
    <source>
        <strain evidence="1 2">NEAU-GS84</strain>
    </source>
</reference>
<organism evidence="1 2">
    <name type="scientific">Herbidospora solisilvae</name>
    <dbReference type="NCBI Taxonomy" id="2696284"/>
    <lineage>
        <taxon>Bacteria</taxon>
        <taxon>Bacillati</taxon>
        <taxon>Actinomycetota</taxon>
        <taxon>Actinomycetes</taxon>
        <taxon>Streptosporangiales</taxon>
        <taxon>Streptosporangiaceae</taxon>
        <taxon>Herbidospora</taxon>
    </lineage>
</organism>
<dbReference type="AlphaFoldDB" id="A0A7C9NFS5"/>
<evidence type="ECO:0000313" key="2">
    <source>
        <dbReference type="Proteomes" id="UP000479526"/>
    </source>
</evidence>
<evidence type="ECO:0000313" key="1">
    <source>
        <dbReference type="EMBL" id="NAS21272.1"/>
    </source>
</evidence>
<proteinExistence type="predicted"/>
<name>A0A7C9NFS5_9ACTN</name>
<dbReference type="RefSeq" id="WP_062349121.1">
    <property type="nucleotide sequence ID" value="NZ_WXEW01000002.1"/>
</dbReference>
<dbReference type="Proteomes" id="UP000479526">
    <property type="component" value="Unassembled WGS sequence"/>
</dbReference>
<dbReference type="EMBL" id="WXEW01000002">
    <property type="protein sequence ID" value="NAS21272.1"/>
    <property type="molecule type" value="Genomic_DNA"/>
</dbReference>
<keyword evidence="2" id="KW-1185">Reference proteome</keyword>
<sequence length="112" mass="12299">MPQHIRKYWGPLKGRVPLNFNWGAINVNSIVHVAASEYIPESDPDAHGGFADANHQRFIGSANVTVSNIAPHGPPWDANQGVTFVVNVDWPHPIPIVTDITVFDEGPIEIQN</sequence>
<protein>
    <submittedName>
        <fullName evidence="1">Uncharacterized protein</fullName>
    </submittedName>
</protein>
<gene>
    <name evidence="1" type="ORF">GT755_06170</name>
</gene>
<comment type="caution">
    <text evidence="1">The sequence shown here is derived from an EMBL/GenBank/DDBJ whole genome shotgun (WGS) entry which is preliminary data.</text>
</comment>
<accession>A0A7C9NFS5</accession>